<organism evidence="1">
    <name type="scientific">Arion vulgaris</name>
    <dbReference type="NCBI Taxonomy" id="1028688"/>
    <lineage>
        <taxon>Eukaryota</taxon>
        <taxon>Metazoa</taxon>
        <taxon>Spiralia</taxon>
        <taxon>Lophotrochozoa</taxon>
        <taxon>Mollusca</taxon>
        <taxon>Gastropoda</taxon>
        <taxon>Heterobranchia</taxon>
        <taxon>Euthyneura</taxon>
        <taxon>Panpulmonata</taxon>
        <taxon>Eupulmonata</taxon>
        <taxon>Stylommatophora</taxon>
        <taxon>Helicina</taxon>
        <taxon>Arionoidea</taxon>
        <taxon>Arionidae</taxon>
        <taxon>Arion</taxon>
    </lineage>
</organism>
<feature type="non-terminal residue" evidence="1">
    <location>
        <position position="100"/>
    </location>
</feature>
<dbReference type="AlphaFoldDB" id="A0A0B6ZD20"/>
<proteinExistence type="predicted"/>
<accession>A0A0B6ZD20</accession>
<sequence>MTRISFHFLQPRKAKYRLSYNFLQCNQTLISHHLLQLGPRQIIFACENCKRHNSIHCCVLYNCQYVDANTNLSSITGMHISRRLRWLRHERRKDNSRKPQ</sequence>
<protein>
    <submittedName>
        <fullName evidence="1">Uncharacterized protein</fullName>
    </submittedName>
</protein>
<name>A0A0B6ZD20_9EUPU</name>
<dbReference type="EMBL" id="HACG01018901">
    <property type="protein sequence ID" value="CEK65766.1"/>
    <property type="molecule type" value="Transcribed_RNA"/>
</dbReference>
<evidence type="ECO:0000313" key="1">
    <source>
        <dbReference type="EMBL" id="CEK65766.1"/>
    </source>
</evidence>
<gene>
    <name evidence="1" type="primary">ORF56188</name>
</gene>
<reference evidence="1" key="1">
    <citation type="submission" date="2014-12" db="EMBL/GenBank/DDBJ databases">
        <title>Insight into the proteome of Arion vulgaris.</title>
        <authorList>
            <person name="Aradska J."/>
            <person name="Bulat T."/>
            <person name="Smidak R."/>
            <person name="Sarate P."/>
            <person name="Gangsoo J."/>
            <person name="Sialana F."/>
            <person name="Bilban M."/>
            <person name="Lubec G."/>
        </authorList>
    </citation>
    <scope>NUCLEOTIDE SEQUENCE</scope>
    <source>
        <tissue evidence="1">Skin</tissue>
    </source>
</reference>